<evidence type="ECO:0000313" key="2">
    <source>
        <dbReference type="Proteomes" id="UP000199227"/>
    </source>
</evidence>
<dbReference type="STRING" id="223786.SAMN05216234_1659"/>
<dbReference type="RefSeq" id="WP_092914228.1">
    <property type="nucleotide sequence ID" value="NZ_FOXB01000065.1"/>
</dbReference>
<name>A0A1I5UM33_9BACT</name>
<evidence type="ECO:0000313" key="1">
    <source>
        <dbReference type="EMBL" id="SFP96290.1"/>
    </source>
</evidence>
<sequence length="150" mass="17861">MLKLPKNYYKYAELNLNELEKDVENDKISVSFTTYIACKIEKHCLSENKSVTNFIKEILIDSDLLDESDLIMRDRSKHKSEFMNKNCNNFKGLKSFKVYHIRISEYAKAKLIKKLIELETDLTWFLKSRMVKREVSSKDYQILQLEDLSY</sequence>
<accession>A0A1I5UM33</accession>
<protein>
    <submittedName>
        <fullName evidence="1">Uncharacterized protein</fullName>
    </submittedName>
</protein>
<proteinExistence type="predicted"/>
<reference evidence="1 2" key="1">
    <citation type="submission" date="2016-10" db="EMBL/GenBank/DDBJ databases">
        <authorList>
            <person name="de Groot N.N."/>
        </authorList>
    </citation>
    <scope>NUCLEOTIDE SEQUENCE [LARGE SCALE GENOMIC DNA]</scope>
    <source>
        <strain evidence="1 2">EP1-55-1</strain>
    </source>
</reference>
<dbReference type="AlphaFoldDB" id="A0A1I5UM33"/>
<dbReference type="EMBL" id="FOXB01000065">
    <property type="protein sequence ID" value="SFP96290.1"/>
    <property type="molecule type" value="Genomic_DNA"/>
</dbReference>
<gene>
    <name evidence="1" type="ORF">SAMN05216234_1659</name>
</gene>
<organism evidence="1 2">
    <name type="scientific">Hydrogenimonas thermophila</name>
    <dbReference type="NCBI Taxonomy" id="223786"/>
    <lineage>
        <taxon>Bacteria</taxon>
        <taxon>Pseudomonadati</taxon>
        <taxon>Campylobacterota</taxon>
        <taxon>Epsilonproteobacteria</taxon>
        <taxon>Campylobacterales</taxon>
        <taxon>Hydrogenimonadaceae</taxon>
        <taxon>Hydrogenimonas</taxon>
    </lineage>
</organism>
<dbReference type="Proteomes" id="UP000199227">
    <property type="component" value="Unassembled WGS sequence"/>
</dbReference>
<keyword evidence="2" id="KW-1185">Reference proteome</keyword>